<dbReference type="Proteomes" id="UP001345013">
    <property type="component" value="Unassembled WGS sequence"/>
</dbReference>
<reference evidence="2 3" key="1">
    <citation type="submission" date="2023-08" db="EMBL/GenBank/DDBJ databases">
        <title>Black Yeasts Isolated from many extreme environments.</title>
        <authorList>
            <person name="Coleine C."/>
            <person name="Stajich J.E."/>
            <person name="Selbmann L."/>
        </authorList>
    </citation>
    <scope>NUCLEOTIDE SEQUENCE [LARGE SCALE GENOMIC DNA]</scope>
    <source>
        <strain evidence="2 3">CCFEE 5885</strain>
    </source>
</reference>
<evidence type="ECO:0000313" key="2">
    <source>
        <dbReference type="EMBL" id="KAK5094614.1"/>
    </source>
</evidence>
<feature type="region of interest" description="Disordered" evidence="1">
    <location>
        <begin position="1"/>
        <end position="191"/>
    </location>
</feature>
<feature type="compositionally biased region" description="Polar residues" evidence="1">
    <location>
        <begin position="112"/>
        <end position="125"/>
    </location>
</feature>
<protein>
    <submittedName>
        <fullName evidence="2">Uncharacterized protein</fullName>
    </submittedName>
</protein>
<evidence type="ECO:0000256" key="1">
    <source>
        <dbReference type="SAM" id="MobiDB-lite"/>
    </source>
</evidence>
<feature type="compositionally biased region" description="Low complexity" evidence="1">
    <location>
        <begin position="41"/>
        <end position="58"/>
    </location>
</feature>
<evidence type="ECO:0000313" key="3">
    <source>
        <dbReference type="Proteomes" id="UP001345013"/>
    </source>
</evidence>
<accession>A0ABR0KF39</accession>
<feature type="compositionally biased region" description="Basic and acidic residues" evidence="1">
    <location>
        <begin position="84"/>
        <end position="100"/>
    </location>
</feature>
<sequence length="191" mass="20800">MASGLVNKVINQLGSQGQGQEQSSNQGGAGNLLNKLSGVMSGSQQKQQFQQGQHGSSSYDESAAHGGNSQQTGYGQRVGGYERPMNDSHGSRTEGPHGNDSRYGGNTGYGQYMSQQGYEGYNQQPHGAYAQQGYPPREYGEHNARGHEAYSQPAHGDYSERGHGGYPQQGHGGYEREEHDRYEQRGQGRYH</sequence>
<comment type="caution">
    <text evidence="2">The sequence shown here is derived from an EMBL/GenBank/DDBJ whole genome shotgun (WGS) entry which is preliminary data.</text>
</comment>
<proteinExistence type="predicted"/>
<feature type="compositionally biased region" description="Basic and acidic residues" evidence="1">
    <location>
        <begin position="138"/>
        <end position="148"/>
    </location>
</feature>
<feature type="compositionally biased region" description="Low complexity" evidence="1">
    <location>
        <begin position="11"/>
        <end position="26"/>
    </location>
</feature>
<keyword evidence="3" id="KW-1185">Reference proteome</keyword>
<dbReference type="EMBL" id="JAVRRG010000033">
    <property type="protein sequence ID" value="KAK5094614.1"/>
    <property type="molecule type" value="Genomic_DNA"/>
</dbReference>
<organism evidence="2 3">
    <name type="scientific">Lithohypha guttulata</name>
    <dbReference type="NCBI Taxonomy" id="1690604"/>
    <lineage>
        <taxon>Eukaryota</taxon>
        <taxon>Fungi</taxon>
        <taxon>Dikarya</taxon>
        <taxon>Ascomycota</taxon>
        <taxon>Pezizomycotina</taxon>
        <taxon>Eurotiomycetes</taxon>
        <taxon>Chaetothyriomycetidae</taxon>
        <taxon>Chaetothyriales</taxon>
        <taxon>Trichomeriaceae</taxon>
        <taxon>Lithohypha</taxon>
    </lineage>
</organism>
<gene>
    <name evidence="2" type="ORF">LTR24_003555</name>
</gene>
<name>A0ABR0KF39_9EURO</name>
<feature type="compositionally biased region" description="Basic and acidic residues" evidence="1">
    <location>
        <begin position="173"/>
        <end position="191"/>
    </location>
</feature>